<dbReference type="InterPro" id="IPR023299">
    <property type="entry name" value="ATPase_P-typ_cyto_dom_N"/>
</dbReference>
<dbReference type="EMBL" id="CP053923">
    <property type="protein sequence ID" value="QNT69453.1"/>
    <property type="molecule type" value="Genomic_DNA"/>
</dbReference>
<name>A0A7H1N167_9PROT</name>
<dbReference type="InterPro" id="IPR036412">
    <property type="entry name" value="HAD-like_sf"/>
</dbReference>
<keyword evidence="8 12" id="KW-1133">Transmembrane helix</keyword>
<sequence length="852" mass="87937">METATTLPAVNGASSKVPLAERRGNDSVVLRLPVEGMTCGGCASKLERALGAEPGVRAAAVNLAIGRADLTYDPAAADTAAIVARVRATGFAVPTQAHVLDVSGMHCAGCAGRVEKALRATPGVVAADVNLALERADVHLLPESVEAAQLVTAIEAIGFRAVVRSGDTAALLAQEAERAAVERAEGRRDLLELALALALTLPLIAHMVLPLLGVAVAVPPLWQALLATPVQLWIGRRFYRGAWRAIRNRSGNMDLLVALGTSVAYAYSLTVLLWGMLAPTQSPNLAADHGGAHLYFEASAAIITLVTLGKWLEGRAKRGTTAAIRELMRLRPESATIERDGQEQTVAIAAVAAGDVVVVRPGQRLPVDGIVLTGESEVDEALITGESQPVPRRSGDRVTGGAVNGSGLLRIEATAVGADSTLARIIRLVENAQSGKAPVQRLVDRVSAVFVPVVVAIAGFTFAGWLIADGTVEQAVTAAVAVLVIACPCALGLATPAALVAGTGAAARHGILIRDIDALERAHRVDLVLFDKTGTLTMGHPEVVGITMLAGEQNATLQLVAAVQAGSEHPLARAIVAHAEDQGLVWRAATDVRSRPGLGIVGTAEGHTVVIGTPALLQAEGIDATAAAAVVSRAEGRARTTVLVALDGALTAAIELTDPLRMEAAAAVAQLQERGIQVEMLSGDAEPVARQVAKSLGITQVSAAMRPDDKVAAVRRARSAGRVVAMVGDGVNDAPALAAADVGLAIGSGIDVALEAAGITLMRPDPRLVGAALDVSRATWRKIRQNLFWAFVYNVVGLPVAALGLLNPALAGAAMALSSVSVVSNALLLRRWRPRLQSSPVVAEHPLSASTL</sequence>
<dbReference type="SUPFAM" id="SSF81653">
    <property type="entry name" value="Calcium ATPase, transduction domain A"/>
    <property type="match status" value="1"/>
</dbReference>
<evidence type="ECO:0000256" key="1">
    <source>
        <dbReference type="ARBA" id="ARBA00004127"/>
    </source>
</evidence>
<evidence type="ECO:0000256" key="6">
    <source>
        <dbReference type="ARBA" id="ARBA00022840"/>
    </source>
</evidence>
<dbReference type="PANTHER" id="PTHR43520:SF8">
    <property type="entry name" value="P-TYPE CU(+) TRANSPORTER"/>
    <property type="match status" value="1"/>
</dbReference>
<dbReference type="InterPro" id="IPR023214">
    <property type="entry name" value="HAD_sf"/>
</dbReference>
<dbReference type="SUPFAM" id="SSF56784">
    <property type="entry name" value="HAD-like"/>
    <property type="match status" value="1"/>
</dbReference>
<keyword evidence="9 12" id="KW-0472">Membrane</keyword>
<dbReference type="PRINTS" id="PR00942">
    <property type="entry name" value="CUATPASEI"/>
</dbReference>
<evidence type="ECO:0000256" key="10">
    <source>
        <dbReference type="ARBA" id="ARBA00038904"/>
    </source>
</evidence>
<dbReference type="PANTHER" id="PTHR43520">
    <property type="entry name" value="ATP7, ISOFORM B"/>
    <property type="match status" value="1"/>
</dbReference>
<dbReference type="EC" id="7.2.2.9" evidence="10"/>
<reference evidence="14 15" key="1">
    <citation type="submission" date="2020-05" db="EMBL/GenBank/DDBJ databases">
        <title>Complete closed genome sequence of Defluviicoccus vanus.</title>
        <authorList>
            <person name="Bessarab I."/>
            <person name="Arumugam K."/>
            <person name="Maszenan A.M."/>
            <person name="Seviour R.J."/>
            <person name="Williams R.B."/>
        </authorList>
    </citation>
    <scope>NUCLEOTIDE SEQUENCE [LARGE SCALE GENOMIC DNA]</scope>
    <source>
        <strain evidence="14 15">Ben 114</strain>
    </source>
</reference>
<dbReference type="GO" id="GO:0005886">
    <property type="term" value="C:plasma membrane"/>
    <property type="evidence" value="ECO:0007669"/>
    <property type="project" value="UniProtKB-SubCell"/>
</dbReference>
<feature type="transmembrane region" description="Helical" evidence="12">
    <location>
        <begin position="446"/>
        <end position="468"/>
    </location>
</feature>
<keyword evidence="12" id="KW-1003">Cell membrane</keyword>
<evidence type="ECO:0000256" key="8">
    <source>
        <dbReference type="ARBA" id="ARBA00022989"/>
    </source>
</evidence>
<evidence type="ECO:0000259" key="13">
    <source>
        <dbReference type="PROSITE" id="PS50846"/>
    </source>
</evidence>
<dbReference type="InterPro" id="IPR006121">
    <property type="entry name" value="HMA_dom"/>
</dbReference>
<dbReference type="InterPro" id="IPR044492">
    <property type="entry name" value="P_typ_ATPase_HD_dom"/>
</dbReference>
<dbReference type="InterPro" id="IPR001757">
    <property type="entry name" value="P_typ_ATPase"/>
</dbReference>
<dbReference type="CDD" id="cd00371">
    <property type="entry name" value="HMA"/>
    <property type="match status" value="2"/>
</dbReference>
<keyword evidence="3 12" id="KW-0812">Transmembrane</keyword>
<protein>
    <recommendedName>
        <fullName evidence="10">P-type Cu(2+) transporter</fullName>
        <ecNumber evidence="10">7.2.2.9</ecNumber>
    </recommendedName>
</protein>
<evidence type="ECO:0000313" key="15">
    <source>
        <dbReference type="Proteomes" id="UP000516369"/>
    </source>
</evidence>
<evidence type="ECO:0000256" key="4">
    <source>
        <dbReference type="ARBA" id="ARBA00022723"/>
    </source>
</evidence>
<dbReference type="GO" id="GO:0055070">
    <property type="term" value="P:copper ion homeostasis"/>
    <property type="evidence" value="ECO:0007669"/>
    <property type="project" value="TreeGrafter"/>
</dbReference>
<dbReference type="InterPro" id="IPR008250">
    <property type="entry name" value="ATPase_P-typ_transduc_dom_A_sf"/>
</dbReference>
<dbReference type="FunFam" id="2.70.150.10:FF:000002">
    <property type="entry name" value="Copper-transporting ATPase 1, putative"/>
    <property type="match status" value="1"/>
</dbReference>
<dbReference type="GO" id="GO:0043682">
    <property type="term" value="F:P-type divalent copper transporter activity"/>
    <property type="evidence" value="ECO:0007669"/>
    <property type="project" value="UniProtKB-EC"/>
</dbReference>
<feature type="domain" description="HMA" evidence="13">
    <location>
        <begin position="28"/>
        <end position="94"/>
    </location>
</feature>
<dbReference type="Pfam" id="PF00702">
    <property type="entry name" value="Hydrolase"/>
    <property type="match status" value="1"/>
</dbReference>
<comment type="catalytic activity">
    <reaction evidence="11">
        <text>Cu(2+)(in) + ATP + H2O = Cu(2+)(out) + ADP + phosphate + H(+)</text>
        <dbReference type="Rhea" id="RHEA:10376"/>
        <dbReference type="ChEBI" id="CHEBI:15377"/>
        <dbReference type="ChEBI" id="CHEBI:15378"/>
        <dbReference type="ChEBI" id="CHEBI:29036"/>
        <dbReference type="ChEBI" id="CHEBI:30616"/>
        <dbReference type="ChEBI" id="CHEBI:43474"/>
        <dbReference type="ChEBI" id="CHEBI:456216"/>
        <dbReference type="EC" id="7.2.2.9"/>
    </reaction>
</comment>
<dbReference type="InterPro" id="IPR023298">
    <property type="entry name" value="ATPase_P-typ_TM_dom_sf"/>
</dbReference>
<comment type="similarity">
    <text evidence="2 12">Belongs to the cation transport ATPase (P-type) (TC 3.A.3) family. Type IB subfamily.</text>
</comment>
<evidence type="ECO:0000256" key="5">
    <source>
        <dbReference type="ARBA" id="ARBA00022741"/>
    </source>
</evidence>
<dbReference type="GO" id="GO:0005524">
    <property type="term" value="F:ATP binding"/>
    <property type="evidence" value="ECO:0007669"/>
    <property type="project" value="UniProtKB-UniRule"/>
</dbReference>
<gene>
    <name evidence="14" type="ORF">HQ394_09100</name>
</gene>
<dbReference type="Gene3D" id="3.30.70.100">
    <property type="match status" value="2"/>
</dbReference>
<feature type="transmembrane region" description="Helical" evidence="12">
    <location>
        <begin position="255"/>
        <end position="274"/>
    </location>
</feature>
<accession>A0A7H1N167</accession>
<keyword evidence="15" id="KW-1185">Reference proteome</keyword>
<feature type="transmembrane region" description="Helical" evidence="12">
    <location>
        <begin position="812"/>
        <end position="829"/>
    </location>
</feature>
<evidence type="ECO:0000256" key="2">
    <source>
        <dbReference type="ARBA" id="ARBA00006024"/>
    </source>
</evidence>
<organism evidence="14 15">
    <name type="scientific">Defluviicoccus vanus</name>
    <dbReference type="NCBI Taxonomy" id="111831"/>
    <lineage>
        <taxon>Bacteria</taxon>
        <taxon>Pseudomonadati</taxon>
        <taxon>Pseudomonadota</taxon>
        <taxon>Alphaproteobacteria</taxon>
        <taxon>Rhodospirillales</taxon>
        <taxon>Rhodospirillaceae</taxon>
        <taxon>Defluviicoccus</taxon>
    </lineage>
</organism>
<dbReference type="CDD" id="cd02094">
    <property type="entry name" value="P-type_ATPase_Cu-like"/>
    <property type="match status" value="1"/>
</dbReference>
<dbReference type="NCBIfam" id="TIGR01494">
    <property type="entry name" value="ATPase_P-type"/>
    <property type="match status" value="1"/>
</dbReference>
<dbReference type="PROSITE" id="PS00154">
    <property type="entry name" value="ATPASE_E1_E2"/>
    <property type="match status" value="1"/>
</dbReference>
<evidence type="ECO:0000256" key="11">
    <source>
        <dbReference type="ARBA" id="ARBA00047424"/>
    </source>
</evidence>
<dbReference type="Pfam" id="PF00122">
    <property type="entry name" value="E1-E2_ATPase"/>
    <property type="match status" value="1"/>
</dbReference>
<dbReference type="Pfam" id="PF00403">
    <property type="entry name" value="HMA"/>
    <property type="match status" value="2"/>
</dbReference>
<feature type="transmembrane region" description="Helical" evidence="12">
    <location>
        <begin position="474"/>
        <end position="501"/>
    </location>
</feature>
<dbReference type="InterPro" id="IPR018303">
    <property type="entry name" value="ATPase_P-typ_P_site"/>
</dbReference>
<evidence type="ECO:0000256" key="12">
    <source>
        <dbReference type="RuleBase" id="RU362081"/>
    </source>
</evidence>
<proteinExistence type="inferred from homology"/>
<feature type="transmembrane region" description="Helical" evidence="12">
    <location>
        <begin position="294"/>
        <end position="312"/>
    </location>
</feature>
<keyword evidence="4 12" id="KW-0479">Metal-binding</keyword>
<dbReference type="Proteomes" id="UP000516369">
    <property type="component" value="Chromosome"/>
</dbReference>
<dbReference type="InterPro" id="IPR059000">
    <property type="entry name" value="ATPase_P-type_domA"/>
</dbReference>
<dbReference type="SFLD" id="SFLDS00003">
    <property type="entry name" value="Haloacid_Dehalogenase"/>
    <property type="match status" value="1"/>
</dbReference>
<dbReference type="GO" id="GO:0012505">
    <property type="term" value="C:endomembrane system"/>
    <property type="evidence" value="ECO:0007669"/>
    <property type="project" value="UniProtKB-SubCell"/>
</dbReference>
<dbReference type="GO" id="GO:0005507">
    <property type="term" value="F:copper ion binding"/>
    <property type="evidence" value="ECO:0007669"/>
    <property type="project" value="TreeGrafter"/>
</dbReference>
<keyword evidence="6 12" id="KW-0067">ATP-binding</keyword>
<dbReference type="Gene3D" id="3.40.1110.10">
    <property type="entry name" value="Calcium-transporting ATPase, cytoplasmic domain N"/>
    <property type="match status" value="1"/>
</dbReference>
<evidence type="ECO:0000256" key="9">
    <source>
        <dbReference type="ARBA" id="ARBA00023136"/>
    </source>
</evidence>
<dbReference type="SFLD" id="SFLDG00002">
    <property type="entry name" value="C1.7:_P-type_atpase_like"/>
    <property type="match status" value="1"/>
</dbReference>
<dbReference type="InterPro" id="IPR036163">
    <property type="entry name" value="HMA_dom_sf"/>
</dbReference>
<dbReference type="GO" id="GO:0016887">
    <property type="term" value="F:ATP hydrolysis activity"/>
    <property type="evidence" value="ECO:0007669"/>
    <property type="project" value="InterPro"/>
</dbReference>
<dbReference type="RefSeq" id="WP_190262955.1">
    <property type="nucleotide sequence ID" value="NZ_CP053923.1"/>
</dbReference>
<dbReference type="FunFam" id="3.30.70.100:FF:000005">
    <property type="entry name" value="Copper-exporting P-type ATPase A"/>
    <property type="match status" value="1"/>
</dbReference>
<feature type="domain" description="HMA" evidence="13">
    <location>
        <begin position="96"/>
        <end position="162"/>
    </location>
</feature>
<dbReference type="PROSITE" id="PS01047">
    <property type="entry name" value="HMA_1"/>
    <property type="match status" value="2"/>
</dbReference>
<dbReference type="InterPro" id="IPR027256">
    <property type="entry name" value="P-typ_ATPase_IB"/>
</dbReference>
<feature type="transmembrane region" description="Helical" evidence="12">
    <location>
        <begin position="787"/>
        <end position="806"/>
    </location>
</feature>
<dbReference type="NCBIfam" id="TIGR01525">
    <property type="entry name" value="ATPase-IB_hvy"/>
    <property type="match status" value="1"/>
</dbReference>
<dbReference type="Gene3D" id="2.70.150.10">
    <property type="entry name" value="Calcium-transporting ATPase, cytoplasmic transduction domain A"/>
    <property type="match status" value="1"/>
</dbReference>
<dbReference type="NCBIfam" id="TIGR01511">
    <property type="entry name" value="ATPase-IB1_Cu"/>
    <property type="match status" value="1"/>
</dbReference>
<feature type="transmembrane region" description="Helical" evidence="12">
    <location>
        <begin position="190"/>
        <end position="209"/>
    </location>
</feature>
<evidence type="ECO:0000256" key="7">
    <source>
        <dbReference type="ARBA" id="ARBA00022967"/>
    </source>
</evidence>
<keyword evidence="7" id="KW-1278">Translocase</keyword>
<dbReference type="SFLD" id="SFLDF00027">
    <property type="entry name" value="p-type_atpase"/>
    <property type="match status" value="1"/>
</dbReference>
<evidence type="ECO:0000313" key="14">
    <source>
        <dbReference type="EMBL" id="QNT69453.1"/>
    </source>
</evidence>
<dbReference type="InterPro" id="IPR017969">
    <property type="entry name" value="Heavy-metal-associated_CS"/>
</dbReference>
<comment type="subcellular location">
    <subcellularLocation>
        <location evidence="12">Cell membrane</location>
    </subcellularLocation>
    <subcellularLocation>
        <location evidence="1">Endomembrane system</location>
        <topology evidence="1">Multi-pass membrane protein</topology>
    </subcellularLocation>
</comment>
<dbReference type="PRINTS" id="PR00119">
    <property type="entry name" value="CATATPASE"/>
</dbReference>
<dbReference type="SUPFAM" id="SSF55008">
    <property type="entry name" value="HMA, heavy metal-associated domain"/>
    <property type="match status" value="2"/>
</dbReference>
<dbReference type="KEGG" id="dvn:HQ394_09100"/>
<keyword evidence="5 12" id="KW-0547">Nucleotide-binding</keyword>
<dbReference type="AlphaFoldDB" id="A0A7H1N167"/>
<evidence type="ECO:0000256" key="3">
    <source>
        <dbReference type="ARBA" id="ARBA00022692"/>
    </source>
</evidence>
<dbReference type="PROSITE" id="PS50846">
    <property type="entry name" value="HMA_2"/>
    <property type="match status" value="2"/>
</dbReference>
<feature type="transmembrane region" description="Helical" evidence="12">
    <location>
        <begin position="215"/>
        <end position="234"/>
    </location>
</feature>
<dbReference type="Gene3D" id="3.40.50.1000">
    <property type="entry name" value="HAD superfamily/HAD-like"/>
    <property type="match status" value="1"/>
</dbReference>
<dbReference type="SUPFAM" id="SSF81665">
    <property type="entry name" value="Calcium ATPase, transmembrane domain M"/>
    <property type="match status" value="1"/>
</dbReference>